<dbReference type="VEuPathDB" id="FungiDB:jhhlp_004502"/>
<dbReference type="GO" id="GO:0005655">
    <property type="term" value="C:nucleolar ribonuclease P complex"/>
    <property type="evidence" value="ECO:0007669"/>
    <property type="project" value="TreeGrafter"/>
</dbReference>
<dbReference type="FunCoup" id="A0A2N3NBS6">
    <property type="interactions" value="626"/>
</dbReference>
<dbReference type="AlphaFoldDB" id="A0A2N3NBS6"/>
<keyword evidence="3" id="KW-0819">tRNA processing</keyword>
<dbReference type="GO" id="GO:0003723">
    <property type="term" value="F:RNA binding"/>
    <property type="evidence" value="ECO:0007669"/>
    <property type="project" value="TreeGrafter"/>
</dbReference>
<dbReference type="Pfam" id="PF01876">
    <property type="entry name" value="RNase_P_p30"/>
    <property type="match status" value="1"/>
</dbReference>
<dbReference type="GO" id="GO:0008033">
    <property type="term" value="P:tRNA processing"/>
    <property type="evidence" value="ECO:0007669"/>
    <property type="project" value="UniProtKB-KW"/>
</dbReference>
<sequence>MFDLNISWSPSTTPQALDSMLRYSSQLGYKTVALNHIVSTPIPAQIKNPLPHIPSSAPDANTSDRPAFSTPLPTVLHRATIILSEPSQNHRLLSLAPHYHLLALRPTTEKCFAAACQSITDVPLISLDLSQRLPFHLRHKTCAVAVARGVRFEISYAQLLAAPDARARANFIGNVMSLVRATRGKGLVISSGAGKPIDLRAPMDVVNLLSVWGLASERGVEAMGAGPRGIVVNEGIKRSGYRGVVDIIKAVPAPPEKEKPVAKDGAGEKKNGPQGGGKDKKGQKRKNVQESPGDGNRPGKKSKGGQKPR</sequence>
<gene>
    <name evidence="5" type="ORF">jhhlp_004502</name>
</gene>
<proteinExistence type="inferred from homology"/>
<dbReference type="InterPro" id="IPR002738">
    <property type="entry name" value="RNase_P_p30"/>
</dbReference>
<reference evidence="5 6" key="1">
    <citation type="journal article" date="2017" name="G3 (Bethesda)">
        <title>First Draft Genome Sequence of the Pathogenic Fungus Lomentospora prolificans (Formerly Scedosporium prolificans).</title>
        <authorList>
            <person name="Luo R."/>
            <person name="Zimin A."/>
            <person name="Workman R."/>
            <person name="Fan Y."/>
            <person name="Pertea G."/>
            <person name="Grossman N."/>
            <person name="Wear M.P."/>
            <person name="Jia B."/>
            <person name="Miller H."/>
            <person name="Casadevall A."/>
            <person name="Timp W."/>
            <person name="Zhang S.X."/>
            <person name="Salzberg S.L."/>
        </authorList>
    </citation>
    <scope>NUCLEOTIDE SEQUENCE [LARGE SCALE GENOMIC DNA]</scope>
    <source>
        <strain evidence="5 6">JHH-5317</strain>
    </source>
</reference>
<dbReference type="PANTHER" id="PTHR13031">
    <property type="entry name" value="RIBONUCLEASE P SUBUNIT P30"/>
    <property type="match status" value="1"/>
</dbReference>
<comment type="similarity">
    <text evidence="2">Belongs to the eukaryotic/archaeal RNase P protein component 3 family.</text>
</comment>
<evidence type="ECO:0000256" key="3">
    <source>
        <dbReference type="ARBA" id="ARBA00022694"/>
    </source>
</evidence>
<evidence type="ECO:0000256" key="4">
    <source>
        <dbReference type="SAM" id="MobiDB-lite"/>
    </source>
</evidence>
<protein>
    <recommendedName>
        <fullName evidence="7">RNase P subunit p30</fullName>
    </recommendedName>
</protein>
<dbReference type="SUPFAM" id="SSF89550">
    <property type="entry name" value="PHP domain-like"/>
    <property type="match status" value="1"/>
</dbReference>
<evidence type="ECO:0008006" key="7">
    <source>
        <dbReference type="Google" id="ProtNLM"/>
    </source>
</evidence>
<dbReference type="InterPro" id="IPR016195">
    <property type="entry name" value="Pol/histidinol_Pase-like"/>
</dbReference>
<comment type="caution">
    <text evidence="5">The sequence shown here is derived from an EMBL/GenBank/DDBJ whole genome shotgun (WGS) entry which is preliminary data.</text>
</comment>
<organism evidence="5 6">
    <name type="scientific">Lomentospora prolificans</name>
    <dbReference type="NCBI Taxonomy" id="41688"/>
    <lineage>
        <taxon>Eukaryota</taxon>
        <taxon>Fungi</taxon>
        <taxon>Dikarya</taxon>
        <taxon>Ascomycota</taxon>
        <taxon>Pezizomycotina</taxon>
        <taxon>Sordariomycetes</taxon>
        <taxon>Hypocreomycetidae</taxon>
        <taxon>Microascales</taxon>
        <taxon>Microascaceae</taxon>
        <taxon>Lomentospora</taxon>
    </lineage>
</organism>
<evidence type="ECO:0000256" key="1">
    <source>
        <dbReference type="ARBA" id="ARBA00004123"/>
    </source>
</evidence>
<dbReference type="InParanoid" id="A0A2N3NBS6"/>
<dbReference type="STRING" id="41688.A0A2N3NBS6"/>
<dbReference type="EMBL" id="NLAX01000010">
    <property type="protein sequence ID" value="PKS09879.1"/>
    <property type="molecule type" value="Genomic_DNA"/>
</dbReference>
<dbReference type="OrthoDB" id="17948at2759"/>
<accession>A0A2N3NBS6</accession>
<dbReference type="Gene3D" id="3.20.20.140">
    <property type="entry name" value="Metal-dependent hydrolases"/>
    <property type="match status" value="1"/>
</dbReference>
<feature type="compositionally biased region" description="Basic and acidic residues" evidence="4">
    <location>
        <begin position="255"/>
        <end position="271"/>
    </location>
</feature>
<dbReference type="Proteomes" id="UP000233524">
    <property type="component" value="Unassembled WGS sequence"/>
</dbReference>
<evidence type="ECO:0000313" key="6">
    <source>
        <dbReference type="Proteomes" id="UP000233524"/>
    </source>
</evidence>
<evidence type="ECO:0000313" key="5">
    <source>
        <dbReference type="EMBL" id="PKS09879.1"/>
    </source>
</evidence>
<feature type="compositionally biased region" description="Basic residues" evidence="4">
    <location>
        <begin position="298"/>
        <end position="309"/>
    </location>
</feature>
<dbReference type="PANTHER" id="PTHR13031:SF0">
    <property type="entry name" value="RIBONUCLEASE P PROTEIN SUBUNIT P30"/>
    <property type="match status" value="1"/>
</dbReference>
<evidence type="ECO:0000256" key="2">
    <source>
        <dbReference type="ARBA" id="ARBA00007331"/>
    </source>
</evidence>
<name>A0A2N3NBS6_9PEZI</name>
<keyword evidence="6" id="KW-1185">Reference proteome</keyword>
<comment type="subcellular location">
    <subcellularLocation>
        <location evidence="1">Nucleus</location>
    </subcellularLocation>
</comment>
<feature type="region of interest" description="Disordered" evidence="4">
    <location>
        <begin position="254"/>
        <end position="309"/>
    </location>
</feature>